<accession>A0A8H7J9M1</accession>
<evidence type="ECO:0000313" key="2">
    <source>
        <dbReference type="Proteomes" id="UP000651452"/>
    </source>
</evidence>
<dbReference type="Proteomes" id="UP000651452">
    <property type="component" value="Unassembled WGS sequence"/>
</dbReference>
<sequence length="151" mass="17611">MKALATSLSNRETDKNLKRRSTYLRTVKDKRDILEKAIKPLKAQLKKLQTELGTRKNIIDAIEANVFKEPRASKKQAIRTAGKWKVLVAGFYNREKVIAEQQKKVNEQKRKIDLLYGGRVGQIWRNLDEELKVFRDRKRKPGTIIKMPKLP</sequence>
<keyword evidence="2" id="KW-1185">Reference proteome</keyword>
<reference evidence="1" key="2">
    <citation type="submission" date="2020-09" db="EMBL/GenBank/DDBJ databases">
        <title>Reference genome assembly for Australian Ascochyta lentis isolate Al4.</title>
        <authorList>
            <person name="Lee R.C."/>
            <person name="Farfan-Caceres L.M."/>
            <person name="Debler J.W."/>
            <person name="Williams A.H."/>
            <person name="Henares B.M."/>
        </authorList>
    </citation>
    <scope>NUCLEOTIDE SEQUENCE</scope>
    <source>
        <strain evidence="1">Al4</strain>
    </source>
</reference>
<comment type="caution">
    <text evidence="1">The sequence shown here is derived from an EMBL/GenBank/DDBJ whole genome shotgun (WGS) entry which is preliminary data.</text>
</comment>
<dbReference type="OrthoDB" id="3797690at2759"/>
<organism evidence="1 2">
    <name type="scientific">Ascochyta lentis</name>
    <dbReference type="NCBI Taxonomy" id="205686"/>
    <lineage>
        <taxon>Eukaryota</taxon>
        <taxon>Fungi</taxon>
        <taxon>Dikarya</taxon>
        <taxon>Ascomycota</taxon>
        <taxon>Pezizomycotina</taxon>
        <taxon>Dothideomycetes</taxon>
        <taxon>Pleosporomycetidae</taxon>
        <taxon>Pleosporales</taxon>
        <taxon>Pleosporineae</taxon>
        <taxon>Didymellaceae</taxon>
        <taxon>Ascochyta</taxon>
    </lineage>
</organism>
<evidence type="ECO:0000313" key="1">
    <source>
        <dbReference type="EMBL" id="KAF9698088.1"/>
    </source>
</evidence>
<dbReference type="AlphaFoldDB" id="A0A8H7J9M1"/>
<reference evidence="1" key="1">
    <citation type="submission" date="2018-12" db="EMBL/GenBank/DDBJ databases">
        <authorList>
            <person name="Syme R.A."/>
            <person name="Farfan-Caceres L."/>
            <person name="Lichtenzveig J."/>
        </authorList>
    </citation>
    <scope>NUCLEOTIDE SEQUENCE</scope>
    <source>
        <strain evidence="1">Al4</strain>
    </source>
</reference>
<name>A0A8H7J9M1_9PLEO</name>
<proteinExistence type="predicted"/>
<dbReference type="EMBL" id="RZGK01000006">
    <property type="protein sequence ID" value="KAF9698088.1"/>
    <property type="molecule type" value="Genomic_DNA"/>
</dbReference>
<protein>
    <submittedName>
        <fullName evidence="1">Uncharacterized protein</fullName>
    </submittedName>
</protein>
<gene>
    <name evidence="1" type="ORF">EKO04_003862</name>
</gene>